<dbReference type="EMBL" id="KE747843">
    <property type="protein sequence ID" value="RMZ73817.1"/>
    <property type="molecule type" value="Genomic_DNA"/>
</dbReference>
<dbReference type="HAMAP" id="MF_02090">
    <property type="entry name" value="NadE_glutamine_dep"/>
    <property type="match status" value="1"/>
</dbReference>
<dbReference type="InterPro" id="IPR003694">
    <property type="entry name" value="NAD_synthase"/>
</dbReference>
<protein>
    <recommendedName>
        <fullName evidence="8">Glutamine-dependent NAD(+) synthetase</fullName>
        <ecNumber evidence="8">6.3.5.1</ecNumber>
    </recommendedName>
    <alternativeName>
        <fullName evidence="8">NAD(+) synthase [glutamine-hydrolyzing]</fullName>
    </alternativeName>
</protein>
<keyword evidence="3 8" id="KW-0436">Ligase</keyword>
<evidence type="ECO:0000256" key="6">
    <source>
        <dbReference type="ARBA" id="ARBA00023027"/>
    </source>
</evidence>
<evidence type="ECO:0000256" key="9">
    <source>
        <dbReference type="SAM" id="MobiDB-lite"/>
    </source>
</evidence>
<dbReference type="GO" id="GO:0003952">
    <property type="term" value="F:NAD+ synthase (glutamine-hydrolyzing) activity"/>
    <property type="evidence" value="ECO:0007669"/>
    <property type="project" value="UniProtKB-UniRule"/>
</dbReference>
<dbReference type="Gene3D" id="3.60.110.10">
    <property type="entry name" value="Carbon-nitrogen hydrolase"/>
    <property type="match status" value="1"/>
</dbReference>
<name>A0A3M7MH82_9PLEO</name>
<reference evidence="11 12" key="1">
    <citation type="journal article" date="2014" name="PLoS ONE">
        <title>De novo Genome Assembly of the Fungal Plant Pathogen Pyrenophora semeniperda.</title>
        <authorList>
            <person name="Soliai M.M."/>
            <person name="Meyer S.E."/>
            <person name="Udall J.A."/>
            <person name="Elzinga D.E."/>
            <person name="Hermansen R.A."/>
            <person name="Bodily P.M."/>
            <person name="Hart A.A."/>
            <person name="Coleman C.E."/>
        </authorList>
    </citation>
    <scope>NUCLEOTIDE SEQUENCE [LARGE SCALE GENOMIC DNA]</scope>
    <source>
        <strain evidence="11 12">CCB06</strain>
        <tissue evidence="11">Mycelium</tissue>
    </source>
</reference>
<dbReference type="SUPFAM" id="SSF52402">
    <property type="entry name" value="Adenine nucleotide alpha hydrolases-like"/>
    <property type="match status" value="1"/>
</dbReference>
<keyword evidence="5 8" id="KW-0067">ATP-binding</keyword>
<dbReference type="PROSITE" id="PS50263">
    <property type="entry name" value="CN_HYDROLASE"/>
    <property type="match status" value="1"/>
</dbReference>
<keyword evidence="12" id="KW-1185">Reference proteome</keyword>
<comment type="catalytic activity">
    <reaction evidence="7 8">
        <text>deamido-NAD(+) + L-glutamine + ATP + H2O = L-glutamate + AMP + diphosphate + NAD(+) + H(+)</text>
        <dbReference type="Rhea" id="RHEA:24384"/>
        <dbReference type="ChEBI" id="CHEBI:15377"/>
        <dbReference type="ChEBI" id="CHEBI:15378"/>
        <dbReference type="ChEBI" id="CHEBI:29985"/>
        <dbReference type="ChEBI" id="CHEBI:30616"/>
        <dbReference type="ChEBI" id="CHEBI:33019"/>
        <dbReference type="ChEBI" id="CHEBI:57540"/>
        <dbReference type="ChEBI" id="CHEBI:58359"/>
        <dbReference type="ChEBI" id="CHEBI:58437"/>
        <dbReference type="ChEBI" id="CHEBI:456215"/>
        <dbReference type="EC" id="6.3.5.1"/>
    </reaction>
</comment>
<dbReference type="UniPathway" id="UPA00253">
    <property type="reaction ID" value="UER00334"/>
</dbReference>
<dbReference type="SUPFAM" id="SSF56317">
    <property type="entry name" value="Carbon-nitrogen hydrolase"/>
    <property type="match status" value="1"/>
</dbReference>
<keyword evidence="4 8" id="KW-0547">Nucleotide-binding</keyword>
<feature type="domain" description="CN hydrolase" evidence="10">
    <location>
        <begin position="5"/>
        <end position="275"/>
    </location>
</feature>
<dbReference type="InterPro" id="IPR036526">
    <property type="entry name" value="C-N_Hydrolase_sf"/>
</dbReference>
<evidence type="ECO:0000256" key="8">
    <source>
        <dbReference type="PIRNR" id="PIRNR006630"/>
    </source>
</evidence>
<evidence type="ECO:0000259" key="10">
    <source>
        <dbReference type="PROSITE" id="PS50263"/>
    </source>
</evidence>
<evidence type="ECO:0000256" key="3">
    <source>
        <dbReference type="ARBA" id="ARBA00022598"/>
    </source>
</evidence>
<dbReference type="PANTHER" id="PTHR23090:SF9">
    <property type="entry name" value="GLUTAMINE-DEPENDENT NAD(+) SYNTHETASE"/>
    <property type="match status" value="1"/>
</dbReference>
<dbReference type="CDD" id="cd00553">
    <property type="entry name" value="NAD_synthase"/>
    <property type="match status" value="1"/>
</dbReference>
<dbReference type="GO" id="GO:0004359">
    <property type="term" value="F:glutaminase activity"/>
    <property type="evidence" value="ECO:0007669"/>
    <property type="project" value="InterPro"/>
</dbReference>
<dbReference type="Pfam" id="PF00795">
    <property type="entry name" value="CN_hydrolase"/>
    <property type="match status" value="1"/>
</dbReference>
<dbReference type="PIRSF" id="PIRSF006630">
    <property type="entry name" value="NADS_GAT"/>
    <property type="match status" value="1"/>
</dbReference>
<evidence type="ECO:0000256" key="4">
    <source>
        <dbReference type="ARBA" id="ARBA00022741"/>
    </source>
</evidence>
<dbReference type="EC" id="6.3.5.1" evidence="8"/>
<dbReference type="AlphaFoldDB" id="A0A3M7MH82"/>
<dbReference type="FunFam" id="3.60.110.10:FF:000003">
    <property type="entry name" value="Glutamine-dependent NAD(+) synthetase"/>
    <property type="match status" value="1"/>
</dbReference>
<comment type="pathway">
    <text evidence="1 8">Cofactor biosynthesis; NAD(+) biosynthesis; NAD(+) from deamido-NAD(+) (L-Gln route): step 1/1.</text>
</comment>
<gene>
    <name evidence="11" type="ORF">GMOD_00004613</name>
</gene>
<comment type="similarity">
    <text evidence="2 8">In the C-terminal section; belongs to the NAD synthetase family.</text>
</comment>
<dbReference type="PANTHER" id="PTHR23090">
    <property type="entry name" value="NH 3 /GLUTAMINE-DEPENDENT NAD + SYNTHETASE"/>
    <property type="match status" value="1"/>
</dbReference>
<dbReference type="GO" id="GO:0009435">
    <property type="term" value="P:NAD+ biosynthetic process"/>
    <property type="evidence" value="ECO:0007669"/>
    <property type="project" value="UniProtKB-UniRule"/>
</dbReference>
<dbReference type="InterPro" id="IPR022310">
    <property type="entry name" value="NAD/GMP_synthase"/>
</dbReference>
<dbReference type="InterPro" id="IPR014729">
    <property type="entry name" value="Rossmann-like_a/b/a_fold"/>
</dbReference>
<dbReference type="GO" id="GO:0005737">
    <property type="term" value="C:cytoplasm"/>
    <property type="evidence" value="ECO:0007669"/>
    <property type="project" value="InterPro"/>
</dbReference>
<dbReference type="Gene3D" id="3.40.50.620">
    <property type="entry name" value="HUPs"/>
    <property type="match status" value="1"/>
</dbReference>
<accession>A0A3M7MH82</accession>
<dbReference type="GO" id="GO:0005524">
    <property type="term" value="F:ATP binding"/>
    <property type="evidence" value="ECO:0007669"/>
    <property type="project" value="UniProtKB-UniRule"/>
</dbReference>
<dbReference type="OrthoDB" id="2020662at2759"/>
<organism evidence="11 12">
    <name type="scientific">Pyrenophora seminiperda CCB06</name>
    <dbReference type="NCBI Taxonomy" id="1302712"/>
    <lineage>
        <taxon>Eukaryota</taxon>
        <taxon>Fungi</taxon>
        <taxon>Dikarya</taxon>
        <taxon>Ascomycota</taxon>
        <taxon>Pezizomycotina</taxon>
        <taxon>Dothideomycetes</taxon>
        <taxon>Pleosporomycetidae</taxon>
        <taxon>Pleosporales</taxon>
        <taxon>Pleosporineae</taxon>
        <taxon>Pleosporaceae</taxon>
        <taxon>Pyrenophora</taxon>
    </lineage>
</organism>
<evidence type="ECO:0000256" key="2">
    <source>
        <dbReference type="ARBA" id="ARBA00007145"/>
    </source>
</evidence>
<evidence type="ECO:0000256" key="5">
    <source>
        <dbReference type="ARBA" id="ARBA00022840"/>
    </source>
</evidence>
<evidence type="ECO:0000256" key="7">
    <source>
        <dbReference type="ARBA" id="ARBA00052340"/>
    </source>
</evidence>
<evidence type="ECO:0000313" key="12">
    <source>
        <dbReference type="Proteomes" id="UP000265663"/>
    </source>
</evidence>
<evidence type="ECO:0000256" key="1">
    <source>
        <dbReference type="ARBA" id="ARBA00005188"/>
    </source>
</evidence>
<dbReference type="FunFam" id="3.40.50.620:FF:000036">
    <property type="entry name" value="Glutamine-dependent NAD(+) synthetase"/>
    <property type="match status" value="1"/>
</dbReference>
<dbReference type="CDD" id="cd07570">
    <property type="entry name" value="GAT_Gln-NAD-synth"/>
    <property type="match status" value="1"/>
</dbReference>
<dbReference type="Proteomes" id="UP000265663">
    <property type="component" value="Unassembled WGS sequence"/>
</dbReference>
<evidence type="ECO:0000313" key="11">
    <source>
        <dbReference type="EMBL" id="RMZ73817.1"/>
    </source>
</evidence>
<sequence length="733" mass="82420">MGRLVTLATCQLTQWALDFEGNRKRIVESIRIAKARGATMRVGPELEITGYGCLDHFLESDVYLHSWEQISIIMQDPTLHDIIIDIGLPVVHRNNRFNCRAIILNGKLIMLRPKLFLANDGIYREQRHFIPWLRPGHVEEYYLPQSIQKLNGCTKIPIGDCVLSTPDTCIGFETCEELFTPNSPHNAMGLNGVEIFSNSSGSHHSLRKLETRISLIKEATRKNGGIYLYSNQQGCDGDRMYYDGSSMIFCNGEILAQGSQFSLNDVEVITATVDLEEVRAYRFAPSRGLQSLSTLAYQRIETTFALGSPEDDFNPDICPTRPRDLITHTPAEEISLGPALWLWDYLRRSGASGFMLPLSGGIDSCATAVIVFSMARQVYQEVQKGNEAVIADVKRIAGPYHENEDWLPASPQELTRDLLTTAFMGMEKQSSNETRGRAKELSERIGSYHLDINIDAVFESIKATLTDATGFTPRFKVHGGSFAENIALQNIQSRPRQVITYYYAQTIPMVRQRKGGGGLLVLGSSNVDECLRGYLTKYDCSSADLNPIGSISKGDLKGFISWAKTAFSLDCLQGFIDATPTAELEPITSSYVQSDEADMGMTYAEIGVFGRLRKVQKLGPFGMWQRLCHDWREQDSPREVAEKVKRFHHFYAINRHKMTVATPAYHAEAYSPDDHRFDLRPFLYPAQMARDAKGEMQSMTWSFKRIDEEVEKFEKRSKEKGEAEHDKADGAAA</sequence>
<proteinExistence type="inferred from homology"/>
<dbReference type="InterPro" id="IPR003010">
    <property type="entry name" value="C-N_Hydrolase"/>
</dbReference>
<feature type="region of interest" description="Disordered" evidence="9">
    <location>
        <begin position="714"/>
        <end position="733"/>
    </location>
</feature>
<dbReference type="InterPro" id="IPR014445">
    <property type="entry name" value="Gln-dep_NAD_synthase"/>
</dbReference>
<keyword evidence="6 8" id="KW-0520">NAD</keyword>
<dbReference type="Pfam" id="PF02540">
    <property type="entry name" value="NAD_synthase"/>
    <property type="match status" value="1"/>
</dbReference>